<dbReference type="EMBL" id="JANPWB010000010">
    <property type="protein sequence ID" value="KAJ1142084.1"/>
    <property type="molecule type" value="Genomic_DNA"/>
</dbReference>
<dbReference type="Proteomes" id="UP001066276">
    <property type="component" value="Chromosome 6"/>
</dbReference>
<accession>A0AAV7QSR7</accession>
<dbReference type="AlphaFoldDB" id="A0AAV7QSR7"/>
<feature type="compositionally biased region" description="Basic and acidic residues" evidence="1">
    <location>
        <begin position="1"/>
        <end position="12"/>
    </location>
</feature>
<proteinExistence type="predicted"/>
<organism evidence="2 3">
    <name type="scientific">Pleurodeles waltl</name>
    <name type="common">Iberian ribbed newt</name>
    <dbReference type="NCBI Taxonomy" id="8319"/>
    <lineage>
        <taxon>Eukaryota</taxon>
        <taxon>Metazoa</taxon>
        <taxon>Chordata</taxon>
        <taxon>Craniata</taxon>
        <taxon>Vertebrata</taxon>
        <taxon>Euteleostomi</taxon>
        <taxon>Amphibia</taxon>
        <taxon>Batrachia</taxon>
        <taxon>Caudata</taxon>
        <taxon>Salamandroidea</taxon>
        <taxon>Salamandridae</taxon>
        <taxon>Pleurodelinae</taxon>
        <taxon>Pleurodeles</taxon>
    </lineage>
</organism>
<protein>
    <submittedName>
        <fullName evidence="2">Uncharacterized protein</fullName>
    </submittedName>
</protein>
<comment type="caution">
    <text evidence="2">The sequence shown here is derived from an EMBL/GenBank/DDBJ whole genome shotgun (WGS) entry which is preliminary data.</text>
</comment>
<sequence>MNRLMEGDRGDPISRPTVRQRRAKATGKQLASALQEESARLRMLIGPVEALSAHVCSSPRPRLQQMEMHTPRQDARWYCGQRQDVTLA</sequence>
<evidence type="ECO:0000313" key="2">
    <source>
        <dbReference type="EMBL" id="KAJ1142084.1"/>
    </source>
</evidence>
<name>A0AAV7QSR7_PLEWA</name>
<feature type="region of interest" description="Disordered" evidence="1">
    <location>
        <begin position="1"/>
        <end position="31"/>
    </location>
</feature>
<gene>
    <name evidence="2" type="ORF">NDU88_008412</name>
</gene>
<keyword evidence="3" id="KW-1185">Reference proteome</keyword>
<evidence type="ECO:0000313" key="3">
    <source>
        <dbReference type="Proteomes" id="UP001066276"/>
    </source>
</evidence>
<evidence type="ECO:0000256" key="1">
    <source>
        <dbReference type="SAM" id="MobiDB-lite"/>
    </source>
</evidence>
<reference evidence="2" key="1">
    <citation type="journal article" date="2022" name="bioRxiv">
        <title>Sequencing and chromosome-scale assembly of the giantPleurodeles waltlgenome.</title>
        <authorList>
            <person name="Brown T."/>
            <person name="Elewa A."/>
            <person name="Iarovenko S."/>
            <person name="Subramanian E."/>
            <person name="Araus A.J."/>
            <person name="Petzold A."/>
            <person name="Susuki M."/>
            <person name="Suzuki K.-i.T."/>
            <person name="Hayashi T."/>
            <person name="Toyoda A."/>
            <person name="Oliveira C."/>
            <person name="Osipova E."/>
            <person name="Leigh N.D."/>
            <person name="Simon A."/>
            <person name="Yun M.H."/>
        </authorList>
    </citation>
    <scope>NUCLEOTIDE SEQUENCE</scope>
    <source>
        <strain evidence="2">20211129_DDA</strain>
        <tissue evidence="2">Liver</tissue>
    </source>
</reference>